<feature type="transmembrane region" description="Helical" evidence="1">
    <location>
        <begin position="91"/>
        <end position="111"/>
    </location>
</feature>
<reference evidence="3" key="1">
    <citation type="submission" date="2017-02" db="EMBL/GenBank/DDBJ databases">
        <authorList>
            <person name="Varghese N."/>
            <person name="Submissions S."/>
        </authorList>
    </citation>
    <scope>NUCLEOTIDE SEQUENCE [LARGE SCALE GENOMIC DNA]</scope>
    <source>
        <strain evidence="3">DSM 24967</strain>
    </source>
</reference>
<sequence length="119" mass="13468">MNSINQKADNLTRALLKDCRETPPKGMDLKIMDLIQKEAPLKRPVIVDEGYSQGGIIALGIGCLLLILVGLLLLITHKNDLGTLYFQIRESFPYVLSILSIVSFFIFFTMMDRLMTYTK</sequence>
<protein>
    <submittedName>
        <fullName evidence="2">Uncharacterized protein</fullName>
    </submittedName>
</protein>
<dbReference type="EMBL" id="FUYQ01000005">
    <property type="protein sequence ID" value="SKB40828.1"/>
    <property type="molecule type" value="Genomic_DNA"/>
</dbReference>
<evidence type="ECO:0000313" key="3">
    <source>
        <dbReference type="Proteomes" id="UP000190852"/>
    </source>
</evidence>
<dbReference type="AlphaFoldDB" id="A0A1T5B0P3"/>
<gene>
    <name evidence="2" type="ORF">SAMN05660349_00978</name>
</gene>
<keyword evidence="1" id="KW-0812">Transmembrane</keyword>
<dbReference type="Proteomes" id="UP000190852">
    <property type="component" value="Unassembled WGS sequence"/>
</dbReference>
<keyword evidence="1" id="KW-0472">Membrane</keyword>
<feature type="transmembrane region" description="Helical" evidence="1">
    <location>
        <begin position="56"/>
        <end position="76"/>
    </location>
</feature>
<evidence type="ECO:0000256" key="1">
    <source>
        <dbReference type="SAM" id="Phobius"/>
    </source>
</evidence>
<proteinExistence type="predicted"/>
<accession>A0A1T5B0P3</accession>
<dbReference type="RefSeq" id="WP_079682649.1">
    <property type="nucleotide sequence ID" value="NZ_FUYQ01000005.1"/>
</dbReference>
<keyword evidence="3" id="KW-1185">Reference proteome</keyword>
<keyword evidence="1" id="KW-1133">Transmembrane helix</keyword>
<name>A0A1T5B0P3_9BACT</name>
<organism evidence="2 3">
    <name type="scientific">Parabacteroides chartae</name>
    <dbReference type="NCBI Taxonomy" id="1037355"/>
    <lineage>
        <taxon>Bacteria</taxon>
        <taxon>Pseudomonadati</taxon>
        <taxon>Bacteroidota</taxon>
        <taxon>Bacteroidia</taxon>
        <taxon>Bacteroidales</taxon>
        <taxon>Tannerellaceae</taxon>
        <taxon>Parabacteroides</taxon>
    </lineage>
</organism>
<evidence type="ECO:0000313" key="2">
    <source>
        <dbReference type="EMBL" id="SKB40828.1"/>
    </source>
</evidence>